<evidence type="ECO:0000313" key="3">
    <source>
        <dbReference type="Proteomes" id="UP000198869"/>
    </source>
</evidence>
<dbReference type="STRING" id="311334.SAMN05421846_112144"/>
<name>A0A1G8N0F6_9FLAO</name>
<evidence type="ECO:0000313" key="2">
    <source>
        <dbReference type="EMBL" id="SDI73606.1"/>
    </source>
</evidence>
<dbReference type="EMBL" id="FNDW01000012">
    <property type="protein sequence ID" value="SDI73606.1"/>
    <property type="molecule type" value="Genomic_DNA"/>
</dbReference>
<keyword evidence="1" id="KW-0812">Transmembrane</keyword>
<proteinExistence type="predicted"/>
<gene>
    <name evidence="2" type="ORF">SAMN05421846_112144</name>
</gene>
<keyword evidence="1" id="KW-1133">Transmembrane helix</keyword>
<accession>A0A1G8N0F6</accession>
<dbReference type="AlphaFoldDB" id="A0A1G8N0F6"/>
<dbReference type="Pfam" id="PF17561">
    <property type="entry name" value="TssO"/>
    <property type="match status" value="1"/>
</dbReference>
<reference evidence="3" key="1">
    <citation type="submission" date="2016-10" db="EMBL/GenBank/DDBJ databases">
        <authorList>
            <person name="Varghese N."/>
            <person name="Submissions S."/>
        </authorList>
    </citation>
    <scope>NUCLEOTIDE SEQUENCE [LARGE SCALE GENOMIC DNA]</scope>
    <source>
        <strain evidence="3">DSM 17071</strain>
    </source>
</reference>
<dbReference type="OrthoDB" id="666176at2"/>
<organism evidence="2 3">
    <name type="scientific">Chryseobacterium taeanense</name>
    <dbReference type="NCBI Taxonomy" id="311334"/>
    <lineage>
        <taxon>Bacteria</taxon>
        <taxon>Pseudomonadati</taxon>
        <taxon>Bacteroidota</taxon>
        <taxon>Flavobacteriia</taxon>
        <taxon>Flavobacteriales</taxon>
        <taxon>Weeksellaceae</taxon>
        <taxon>Chryseobacterium group</taxon>
        <taxon>Chryseobacterium</taxon>
    </lineage>
</organism>
<dbReference type="InterPro" id="IPR039449">
    <property type="entry name" value="TssO"/>
</dbReference>
<keyword evidence="1" id="KW-0472">Membrane</keyword>
<keyword evidence="3" id="KW-1185">Reference proteome</keyword>
<sequence length="175" mass="20468">MQGQITLSKKERHYQFLYLIVMLLAAIIFLGIIFLKGFESPFSDEDIVSVQSLEEKAKFDQKQKLSFKTLDSTFSMINKLTDETPQAFAENNIMYGINDVINYFQNGENISDIRKEAYPQIAKFYKMYFNDKKIISSKTENIKSFEKQFQECSIGFKEKKSQLFQRETALKSRTP</sequence>
<protein>
    <submittedName>
        <fullName evidence="2">Uncharacterized protein</fullName>
    </submittedName>
</protein>
<feature type="transmembrane region" description="Helical" evidence="1">
    <location>
        <begin position="16"/>
        <end position="35"/>
    </location>
</feature>
<dbReference type="Proteomes" id="UP000198869">
    <property type="component" value="Unassembled WGS sequence"/>
</dbReference>
<dbReference type="RefSeq" id="WP_089860845.1">
    <property type="nucleotide sequence ID" value="NZ_FNDW01000012.1"/>
</dbReference>
<evidence type="ECO:0000256" key="1">
    <source>
        <dbReference type="SAM" id="Phobius"/>
    </source>
</evidence>